<protein>
    <submittedName>
        <fullName evidence="2">Uncharacterized protein</fullName>
    </submittedName>
</protein>
<evidence type="ECO:0000313" key="2">
    <source>
        <dbReference type="EMBL" id="CAI4008852.1"/>
    </source>
</evidence>
<feature type="region of interest" description="Disordered" evidence="1">
    <location>
        <begin position="293"/>
        <end position="360"/>
    </location>
</feature>
<accession>A0A9P1DG69</accession>
<keyword evidence="4" id="KW-1185">Reference proteome</keyword>
<evidence type="ECO:0000256" key="1">
    <source>
        <dbReference type="SAM" id="MobiDB-lite"/>
    </source>
</evidence>
<name>A0A9P1DG69_9DINO</name>
<comment type="caution">
    <text evidence="2">The sequence shown here is derived from an EMBL/GenBank/DDBJ whole genome shotgun (WGS) entry which is preliminary data.</text>
</comment>
<dbReference type="Proteomes" id="UP001152797">
    <property type="component" value="Unassembled WGS sequence"/>
</dbReference>
<reference evidence="3 4" key="2">
    <citation type="submission" date="2024-05" db="EMBL/GenBank/DDBJ databases">
        <authorList>
            <person name="Chen Y."/>
            <person name="Shah S."/>
            <person name="Dougan E. K."/>
            <person name="Thang M."/>
            <person name="Chan C."/>
        </authorList>
    </citation>
    <scope>NUCLEOTIDE SEQUENCE [LARGE SCALE GENOMIC DNA]</scope>
</reference>
<proteinExistence type="predicted"/>
<reference evidence="2" key="1">
    <citation type="submission" date="2022-10" db="EMBL/GenBank/DDBJ databases">
        <authorList>
            <person name="Chen Y."/>
            <person name="Dougan E. K."/>
            <person name="Chan C."/>
            <person name="Rhodes N."/>
            <person name="Thang M."/>
        </authorList>
    </citation>
    <scope>NUCLEOTIDE SEQUENCE</scope>
</reference>
<evidence type="ECO:0000313" key="3">
    <source>
        <dbReference type="EMBL" id="CAL4796164.1"/>
    </source>
</evidence>
<dbReference type="EMBL" id="CAMXCT030004401">
    <property type="protein sequence ID" value="CAL4796164.1"/>
    <property type="molecule type" value="Genomic_DNA"/>
</dbReference>
<dbReference type="EMBL" id="CAMXCT020004401">
    <property type="protein sequence ID" value="CAL1162227.1"/>
    <property type="molecule type" value="Genomic_DNA"/>
</dbReference>
<feature type="compositionally biased region" description="Basic and acidic residues" evidence="1">
    <location>
        <begin position="303"/>
        <end position="313"/>
    </location>
</feature>
<sequence length="360" mass="40883">MMQGRLRPNSLELYRLYKIVAEDGTQSARITFQGSPTQQLNVGQDVIVSFPGVHGYAWNILTSGSSTFLTTCIFLPDEEADGYGVHVPIADPQALKKQHFESGDSKCHCYRLYNEQKEFGCMWFALWKLKTDVAIRNGCRLIVVTKKRGDVGYSQKGEIEYLKEKDVAFTSISIYQFAFHHLKSALDMVLETDTFELRQVMHLLSPCQRQKLMDVLSEDGQDASLESARECPEPSDIGLQSATAQDIHAGVQSLPPELRQKLFQAIALLERQQMPQAPQPPGKQAQEKLILEENFRNTGQSRQLEKREKREKLDELEELENDERRAPTAPSSSTQHYATVRRKRPVKLHGPEAQPECVIH</sequence>
<dbReference type="AlphaFoldDB" id="A0A9P1DG69"/>
<organism evidence="2">
    <name type="scientific">Cladocopium goreaui</name>
    <dbReference type="NCBI Taxonomy" id="2562237"/>
    <lineage>
        <taxon>Eukaryota</taxon>
        <taxon>Sar</taxon>
        <taxon>Alveolata</taxon>
        <taxon>Dinophyceae</taxon>
        <taxon>Suessiales</taxon>
        <taxon>Symbiodiniaceae</taxon>
        <taxon>Cladocopium</taxon>
    </lineage>
</organism>
<gene>
    <name evidence="2" type="ORF">C1SCF055_LOCUS34250</name>
</gene>
<evidence type="ECO:0000313" key="4">
    <source>
        <dbReference type="Proteomes" id="UP001152797"/>
    </source>
</evidence>
<dbReference type="EMBL" id="CAMXCT010004401">
    <property type="protein sequence ID" value="CAI4008852.1"/>
    <property type="molecule type" value="Genomic_DNA"/>
</dbReference>